<keyword evidence="8" id="KW-1185">Reference proteome</keyword>
<evidence type="ECO:0000256" key="3">
    <source>
        <dbReference type="ARBA" id="ARBA00023004"/>
    </source>
</evidence>
<dbReference type="InterPro" id="IPR034904">
    <property type="entry name" value="FSCA_dom_sf"/>
</dbReference>
<dbReference type="InterPro" id="IPR017941">
    <property type="entry name" value="Rieske_2Fe-2S"/>
</dbReference>
<evidence type="ECO:0000256" key="2">
    <source>
        <dbReference type="ARBA" id="ARBA00022723"/>
    </source>
</evidence>
<dbReference type="Gene3D" id="2.102.10.10">
    <property type="entry name" value="Rieske [2Fe-2S] iron-sulphur domain"/>
    <property type="match status" value="1"/>
</dbReference>
<dbReference type="PROSITE" id="PS51296">
    <property type="entry name" value="RIESKE"/>
    <property type="match status" value="1"/>
</dbReference>
<keyword evidence="1" id="KW-0001">2Fe-2S</keyword>
<accession>A0ABX2JYB9</accession>
<sequence length="290" mass="29992">MDADAHWRSAGERIQNLLDASAVGGPVAAARAEQLVREVVDLYGAALTRVVERVDGAAADRLAADDLIASLLLVHGLHPHDVTRRVSHALDTVRPYLGSHGGDVRLVDVSNGVVRLAFSGSCKSCPSSAVTLELAVEDAVRAAAPEVTAIEVVPADPAVSATVIPVESLMSRIQDTGHHRTTWHPVPELAELAPGEVAGFEVDGTVVLACRSGAEVLAYLDHCPGCAGSLAGACLSGDVLRCPRCHARYDVVHAGAGIADTSEHLEPVPVLIRDGVPSLALTGEPIGAPA</sequence>
<name>A0ABX2JYB9_9MYCO</name>
<dbReference type="InterPro" id="IPR001075">
    <property type="entry name" value="NIF_FeS_clus_asmbl_NifU_C"/>
</dbReference>
<evidence type="ECO:0000313" key="7">
    <source>
        <dbReference type="EMBL" id="NTY60794.1"/>
    </source>
</evidence>
<evidence type="ECO:0000313" key="8">
    <source>
        <dbReference type="Proteomes" id="UP000708347"/>
    </source>
</evidence>
<evidence type="ECO:0000259" key="6">
    <source>
        <dbReference type="PROSITE" id="PS51296"/>
    </source>
</evidence>
<evidence type="ECO:0000256" key="5">
    <source>
        <dbReference type="ARBA" id="ARBA00049958"/>
    </source>
</evidence>
<evidence type="ECO:0000256" key="1">
    <source>
        <dbReference type="ARBA" id="ARBA00022714"/>
    </source>
</evidence>
<reference evidence="7 8" key="1">
    <citation type="submission" date="2019-05" db="EMBL/GenBank/DDBJ databases">
        <title>Mycolicibacterium sphagni ENV482 genome assembly.</title>
        <authorList>
            <person name="Chen W."/>
            <person name="Faulkner N.W."/>
            <person name="Hyman M.R."/>
        </authorList>
    </citation>
    <scope>NUCLEOTIDE SEQUENCE [LARGE SCALE GENOMIC DNA]</scope>
    <source>
        <strain evidence="7 8">ENV482</strain>
    </source>
</reference>
<gene>
    <name evidence="7" type="ORF">FEG63_14690</name>
</gene>
<dbReference type="EMBL" id="VBSB01000009">
    <property type="protein sequence ID" value="NTY60794.1"/>
    <property type="molecule type" value="Genomic_DNA"/>
</dbReference>
<dbReference type="PANTHER" id="PTHR11178">
    <property type="entry name" value="IRON-SULFUR CLUSTER SCAFFOLD PROTEIN NFU-RELATED"/>
    <property type="match status" value="1"/>
</dbReference>
<organism evidence="7 8">
    <name type="scientific">Mycolicibacterium sphagni</name>
    <dbReference type="NCBI Taxonomy" id="1786"/>
    <lineage>
        <taxon>Bacteria</taxon>
        <taxon>Bacillati</taxon>
        <taxon>Actinomycetota</taxon>
        <taxon>Actinomycetes</taxon>
        <taxon>Mycobacteriales</taxon>
        <taxon>Mycobacteriaceae</taxon>
        <taxon>Mycolicibacterium</taxon>
    </lineage>
</organism>
<dbReference type="Pfam" id="PF00355">
    <property type="entry name" value="Rieske"/>
    <property type="match status" value="1"/>
</dbReference>
<dbReference type="SUPFAM" id="SSF117916">
    <property type="entry name" value="Fe-S cluster assembly (FSCA) domain-like"/>
    <property type="match status" value="1"/>
</dbReference>
<protein>
    <recommendedName>
        <fullName evidence="6">Rieske domain-containing protein</fullName>
    </recommendedName>
</protein>
<comment type="function">
    <text evidence="5">May be involved in the formation or repair of [Fe-S] clusters present in iron-sulfur proteins.</text>
</comment>
<comment type="caution">
    <text evidence="7">The sequence shown here is derived from an EMBL/GenBank/DDBJ whole genome shotgun (WGS) entry which is preliminary data.</text>
</comment>
<keyword evidence="2" id="KW-0479">Metal-binding</keyword>
<dbReference type="InterPro" id="IPR036922">
    <property type="entry name" value="Rieske_2Fe-2S_sf"/>
</dbReference>
<dbReference type="Pfam" id="PF01106">
    <property type="entry name" value="NifU"/>
    <property type="match status" value="1"/>
</dbReference>
<proteinExistence type="predicted"/>
<dbReference type="RefSeq" id="WP_174398623.1">
    <property type="nucleotide sequence ID" value="NZ_VBSB01000009.1"/>
</dbReference>
<dbReference type="Proteomes" id="UP000708347">
    <property type="component" value="Unassembled WGS sequence"/>
</dbReference>
<feature type="domain" description="Rieske" evidence="6">
    <location>
        <begin position="183"/>
        <end position="279"/>
    </location>
</feature>
<dbReference type="PANTHER" id="PTHR11178:SF51">
    <property type="entry name" value="FE_S BIOGENESIS PROTEIN NFUA"/>
    <property type="match status" value="1"/>
</dbReference>
<evidence type="ECO:0000256" key="4">
    <source>
        <dbReference type="ARBA" id="ARBA00023014"/>
    </source>
</evidence>
<keyword evidence="3" id="KW-0408">Iron</keyword>
<dbReference type="SUPFAM" id="SSF50022">
    <property type="entry name" value="ISP domain"/>
    <property type="match status" value="1"/>
</dbReference>
<keyword evidence="4" id="KW-0411">Iron-sulfur</keyword>
<dbReference type="Gene3D" id="3.30.300.130">
    <property type="entry name" value="Fe-S cluster assembly (FSCA)"/>
    <property type="match status" value="1"/>
</dbReference>